<dbReference type="Proteomes" id="UP001432322">
    <property type="component" value="Unassembled WGS sequence"/>
</dbReference>
<feature type="non-terminal residue" evidence="2">
    <location>
        <position position="1"/>
    </location>
</feature>
<dbReference type="EMBL" id="BTSY01000002">
    <property type="protein sequence ID" value="GMT13805.1"/>
    <property type="molecule type" value="Genomic_DNA"/>
</dbReference>
<evidence type="ECO:0000313" key="2">
    <source>
        <dbReference type="EMBL" id="GMT13805.1"/>
    </source>
</evidence>
<comment type="caution">
    <text evidence="2">The sequence shown here is derived from an EMBL/GenBank/DDBJ whole genome shotgun (WGS) entry which is preliminary data.</text>
</comment>
<evidence type="ECO:0000313" key="3">
    <source>
        <dbReference type="Proteomes" id="UP001432322"/>
    </source>
</evidence>
<feature type="signal peptide" evidence="1">
    <location>
        <begin position="1"/>
        <end position="22"/>
    </location>
</feature>
<sequence length="84" mass="9334">IVFFSLLVVVLTAPLTKDEVIANPTTVASTPSQEAAEPVIARLFNNNEPNNKLQSTIPTEFTEDRKEVKKRWPYWGHRGGAIIG</sequence>
<reference evidence="2" key="1">
    <citation type="submission" date="2023-10" db="EMBL/GenBank/DDBJ databases">
        <title>Genome assembly of Pristionchus species.</title>
        <authorList>
            <person name="Yoshida K."/>
            <person name="Sommer R.J."/>
        </authorList>
    </citation>
    <scope>NUCLEOTIDE SEQUENCE</scope>
    <source>
        <strain evidence="2">RS5133</strain>
    </source>
</reference>
<gene>
    <name evidence="2" type="ORF">PFISCL1PPCAC_5102</name>
</gene>
<keyword evidence="1" id="KW-0732">Signal</keyword>
<proteinExistence type="predicted"/>
<keyword evidence="3" id="KW-1185">Reference proteome</keyword>
<dbReference type="AlphaFoldDB" id="A0AAV5V2J7"/>
<evidence type="ECO:0000256" key="1">
    <source>
        <dbReference type="SAM" id="SignalP"/>
    </source>
</evidence>
<name>A0AAV5V2J7_9BILA</name>
<accession>A0AAV5V2J7</accession>
<organism evidence="2 3">
    <name type="scientific">Pristionchus fissidentatus</name>
    <dbReference type="NCBI Taxonomy" id="1538716"/>
    <lineage>
        <taxon>Eukaryota</taxon>
        <taxon>Metazoa</taxon>
        <taxon>Ecdysozoa</taxon>
        <taxon>Nematoda</taxon>
        <taxon>Chromadorea</taxon>
        <taxon>Rhabditida</taxon>
        <taxon>Rhabditina</taxon>
        <taxon>Diplogasteromorpha</taxon>
        <taxon>Diplogasteroidea</taxon>
        <taxon>Neodiplogasteridae</taxon>
        <taxon>Pristionchus</taxon>
    </lineage>
</organism>
<feature type="chain" id="PRO_5043473138" evidence="1">
    <location>
        <begin position="23"/>
        <end position="84"/>
    </location>
</feature>
<protein>
    <submittedName>
        <fullName evidence="2">Uncharacterized protein</fullName>
    </submittedName>
</protein>